<evidence type="ECO:0000256" key="4">
    <source>
        <dbReference type="ARBA" id="ARBA00022833"/>
    </source>
</evidence>
<feature type="signal peptide" evidence="6">
    <location>
        <begin position="1"/>
        <end position="26"/>
    </location>
</feature>
<keyword evidence="5" id="KW-0482">Metalloprotease</keyword>
<sequence length="1003" mass="108234">MTSNSRVARALALLLAPFVLVQPLVAQQNQAAPAETAPATPPVPAPQALQGEGEVPWLYRGSDVPVDDKWLFGEMKNGLRYAVRRNGVPPRQISIRVRIDAGSLHETDSEQGFAHLLEHLLFRESKYLGQAEAIAAWQRLGATFGSDTNAETSPTHTVYKLDIPDINDAKLSESFKLLSGMIREPVLNDANVAAERPIVLAEKRERGGAGQRMADLTRRTFFAGQRLATRNPIGIDETLKAAEGKGVKAFYQRWYRPENTVIVVAGDADPVLLAGLVEQWFGDWKGAGKPGVAPDFGDPVPPAGATDDAGAPAPIGELAIGVEPDLPRSLTYAVMRPWRPVQDTIVYNEGLLLDAVAQAIINRRLESRARGGGSFLYAQVQQDDISRSTDATFVTFAPLTNDWQAALADVRSVIADALANPPTQEEIDREVAEFDVVFANEVEQESVQSGSNLANNLVNAVDIRETVAAPKVVLDVFRGMKPRLTPQEVLEHTRSLFEGVVTRSVYVTPTAGEADAAALRLALAREAKADGSARLAAQSISFDELPRVGAPGTIASQQPLGVLEIEQVDFANGVKALVWANDAEPGRVTVRVRFGAGYRAFDKDNAAYAPIGEAALVGSGLGELGQNEIDRLATGRKLGFDFSIDDAVFTFTAQTRSEDVADQLYLFAAKLGMPRWDPDPVIRAKAAAELAYNTYSTSPGGVLNRDLEYLVTGGEDRFATPDPAALEQVTPEGFRKVWEPLLKQGPIEVLVFGEFDQPAIIEQLRKTFGALPPRDPIPADIAARVPAFAATAERPAIATHRGDANQAAAVVAWPSGGGVASLRESRQLEILTQLFNNRLLEALRERAGASYSPQVFSKWPEDLPSGGRITAVAQLEPEFVPVFFAEADRIAKDLAANPPTADELARVTEPLAQLIRRASTGNQFWLFNLEGATGDPQRVALLRTLLADYSQTSPQVMQFLADRYFAKGSPFRLAVLPEGQKLAEAPATGAANAQAGRADLIGR</sequence>
<feature type="chain" id="PRO_5046782742" evidence="6">
    <location>
        <begin position="27"/>
        <end position="1003"/>
    </location>
</feature>
<evidence type="ECO:0000256" key="5">
    <source>
        <dbReference type="ARBA" id="ARBA00023049"/>
    </source>
</evidence>
<keyword evidence="3" id="KW-0378">Hydrolase</keyword>
<evidence type="ECO:0000256" key="3">
    <source>
        <dbReference type="ARBA" id="ARBA00022801"/>
    </source>
</evidence>
<keyword evidence="4" id="KW-0862">Zinc</keyword>
<gene>
    <name evidence="9" type="ORF">OIK40_08315</name>
</gene>
<dbReference type="EMBL" id="JAQQXQ010000005">
    <property type="protein sequence ID" value="MDC8754642.1"/>
    <property type="molecule type" value="Genomic_DNA"/>
</dbReference>
<comment type="similarity">
    <text evidence="1">Belongs to the peptidase M16 family.</text>
</comment>
<dbReference type="Proteomes" id="UP001216558">
    <property type="component" value="Unassembled WGS sequence"/>
</dbReference>
<dbReference type="RefSeq" id="WP_273677713.1">
    <property type="nucleotide sequence ID" value="NZ_JAQQXQ010000005.1"/>
</dbReference>
<proteinExistence type="inferred from homology"/>
<organism evidence="9 10">
    <name type="scientific">Erythrobacter fulvus</name>
    <dbReference type="NCBI Taxonomy" id="2987523"/>
    <lineage>
        <taxon>Bacteria</taxon>
        <taxon>Pseudomonadati</taxon>
        <taxon>Pseudomonadota</taxon>
        <taxon>Alphaproteobacteria</taxon>
        <taxon>Sphingomonadales</taxon>
        <taxon>Erythrobacteraceae</taxon>
        <taxon>Erythrobacter/Porphyrobacter group</taxon>
        <taxon>Erythrobacter</taxon>
    </lineage>
</organism>
<accession>A0ABT5JPC6</accession>
<name>A0ABT5JPC6_9SPHN</name>
<dbReference type="PANTHER" id="PTHR43690">
    <property type="entry name" value="NARDILYSIN"/>
    <property type="match status" value="1"/>
</dbReference>
<dbReference type="InterPro" id="IPR011249">
    <property type="entry name" value="Metalloenz_LuxS/M16"/>
</dbReference>
<evidence type="ECO:0000313" key="9">
    <source>
        <dbReference type="EMBL" id="MDC8754642.1"/>
    </source>
</evidence>
<dbReference type="InterPro" id="IPR011765">
    <property type="entry name" value="Pept_M16_N"/>
</dbReference>
<reference evidence="9 10" key="1">
    <citation type="submission" date="2022-10" db="EMBL/GenBank/DDBJ databases">
        <title>Erythrobacter sp. sf7 Genome sequencing.</title>
        <authorList>
            <person name="Park S."/>
        </authorList>
    </citation>
    <scope>NUCLEOTIDE SEQUENCE [LARGE SCALE GENOMIC DNA]</scope>
    <source>
        <strain evidence="10">sf7</strain>
    </source>
</reference>
<feature type="domain" description="Peptidase M16 N-terminal" evidence="7">
    <location>
        <begin position="91"/>
        <end position="203"/>
    </location>
</feature>
<keyword evidence="6" id="KW-0732">Signal</keyword>
<evidence type="ECO:0000256" key="1">
    <source>
        <dbReference type="ARBA" id="ARBA00007261"/>
    </source>
</evidence>
<feature type="domain" description="Peptidase M16 C-terminal" evidence="8">
    <location>
        <begin position="247"/>
        <end position="432"/>
    </location>
</feature>
<dbReference type="InterPro" id="IPR050626">
    <property type="entry name" value="Peptidase_M16"/>
</dbReference>
<dbReference type="PANTHER" id="PTHR43690:SF17">
    <property type="entry name" value="PROTEIN YHJJ"/>
    <property type="match status" value="1"/>
</dbReference>
<evidence type="ECO:0000256" key="2">
    <source>
        <dbReference type="ARBA" id="ARBA00022670"/>
    </source>
</evidence>
<evidence type="ECO:0000313" key="10">
    <source>
        <dbReference type="Proteomes" id="UP001216558"/>
    </source>
</evidence>
<protein>
    <submittedName>
        <fullName evidence="9">Insulinase family protein</fullName>
    </submittedName>
</protein>
<evidence type="ECO:0000259" key="8">
    <source>
        <dbReference type="Pfam" id="PF05193"/>
    </source>
</evidence>
<feature type="domain" description="Peptidase M16 C-terminal" evidence="8">
    <location>
        <begin position="730"/>
        <end position="907"/>
    </location>
</feature>
<keyword evidence="10" id="KW-1185">Reference proteome</keyword>
<dbReference type="Pfam" id="PF00675">
    <property type="entry name" value="Peptidase_M16"/>
    <property type="match status" value="1"/>
</dbReference>
<keyword evidence="2" id="KW-0645">Protease</keyword>
<comment type="caution">
    <text evidence="9">The sequence shown here is derived from an EMBL/GenBank/DDBJ whole genome shotgun (WGS) entry which is preliminary data.</text>
</comment>
<dbReference type="SUPFAM" id="SSF63411">
    <property type="entry name" value="LuxS/MPP-like metallohydrolase"/>
    <property type="match status" value="3"/>
</dbReference>
<evidence type="ECO:0000256" key="6">
    <source>
        <dbReference type="SAM" id="SignalP"/>
    </source>
</evidence>
<dbReference type="Gene3D" id="3.30.830.10">
    <property type="entry name" value="Metalloenzyme, LuxS/M16 peptidase-like"/>
    <property type="match status" value="3"/>
</dbReference>
<dbReference type="InterPro" id="IPR007863">
    <property type="entry name" value="Peptidase_M16_C"/>
</dbReference>
<dbReference type="Pfam" id="PF05193">
    <property type="entry name" value="Peptidase_M16_C"/>
    <property type="match status" value="2"/>
</dbReference>
<evidence type="ECO:0000259" key="7">
    <source>
        <dbReference type="Pfam" id="PF00675"/>
    </source>
</evidence>